<evidence type="ECO:0000259" key="8">
    <source>
        <dbReference type="Pfam" id="PF23559"/>
    </source>
</evidence>
<dbReference type="PANTHER" id="PTHR19338:SF32">
    <property type="entry name" value="OS06G0287500 PROTEIN"/>
    <property type="match status" value="1"/>
</dbReference>
<dbReference type="GO" id="GO:0006952">
    <property type="term" value="P:defense response"/>
    <property type="evidence" value="ECO:0007669"/>
    <property type="project" value="UniProtKB-KW"/>
</dbReference>
<evidence type="ECO:0000256" key="4">
    <source>
        <dbReference type="ARBA" id="ARBA00022741"/>
    </source>
</evidence>
<dbReference type="Pfam" id="PF23559">
    <property type="entry name" value="WHD_DRP"/>
    <property type="match status" value="1"/>
</dbReference>
<dbReference type="InterPro" id="IPR058922">
    <property type="entry name" value="WHD_DRP"/>
</dbReference>
<sequence length="158" mass="18781">MAETICSFVLDNLSIFLREEDRLLGGLRQEVQRIKDELRHLRAFLKVAEPKENDEPRLPEWIKQVREAAYDTEDVLDDFVLHFARQCSKGFYGSIKRIFKSIKNLWIAERFVERKEGMNTEDAAKDYLKELVNRSLIQVTIVFYEGVPWTCRIHYLLR</sequence>
<dbReference type="Gene3D" id="1.20.5.4130">
    <property type="match status" value="1"/>
</dbReference>
<dbReference type="Proteomes" id="UP001630127">
    <property type="component" value="Unassembled WGS sequence"/>
</dbReference>
<keyword evidence="3" id="KW-0677">Repeat</keyword>
<dbReference type="Pfam" id="PF18052">
    <property type="entry name" value="Rx_N"/>
    <property type="match status" value="1"/>
</dbReference>
<evidence type="ECO:0000256" key="3">
    <source>
        <dbReference type="ARBA" id="ARBA00022737"/>
    </source>
</evidence>
<reference evidence="9 10" key="1">
    <citation type="submission" date="2024-11" db="EMBL/GenBank/DDBJ databases">
        <title>A near-complete genome assembly of Cinchona calisaya.</title>
        <authorList>
            <person name="Lian D.C."/>
            <person name="Zhao X.W."/>
            <person name="Wei L."/>
        </authorList>
    </citation>
    <scope>NUCLEOTIDE SEQUENCE [LARGE SCALE GENOMIC DNA]</scope>
    <source>
        <tissue evidence="9">Nenye</tissue>
    </source>
</reference>
<evidence type="ECO:0000313" key="10">
    <source>
        <dbReference type="Proteomes" id="UP001630127"/>
    </source>
</evidence>
<keyword evidence="2" id="KW-0433">Leucine-rich repeat</keyword>
<organism evidence="9 10">
    <name type="scientific">Cinchona calisaya</name>
    <dbReference type="NCBI Taxonomy" id="153742"/>
    <lineage>
        <taxon>Eukaryota</taxon>
        <taxon>Viridiplantae</taxon>
        <taxon>Streptophyta</taxon>
        <taxon>Embryophyta</taxon>
        <taxon>Tracheophyta</taxon>
        <taxon>Spermatophyta</taxon>
        <taxon>Magnoliopsida</taxon>
        <taxon>eudicotyledons</taxon>
        <taxon>Gunneridae</taxon>
        <taxon>Pentapetalae</taxon>
        <taxon>asterids</taxon>
        <taxon>lamiids</taxon>
        <taxon>Gentianales</taxon>
        <taxon>Rubiaceae</taxon>
        <taxon>Cinchonoideae</taxon>
        <taxon>Cinchoneae</taxon>
        <taxon>Cinchona</taxon>
    </lineage>
</organism>
<dbReference type="PANTHER" id="PTHR19338">
    <property type="entry name" value="TRANSLOCASE OF INNER MITOCHONDRIAL MEMBRANE 13 HOMOLOG"/>
    <property type="match status" value="1"/>
</dbReference>
<protein>
    <recommendedName>
        <fullName evidence="11">Rx N-terminal domain-containing protein</fullName>
    </recommendedName>
</protein>
<comment type="caution">
    <text evidence="9">The sequence shown here is derived from an EMBL/GenBank/DDBJ whole genome shotgun (WGS) entry which is preliminary data.</text>
</comment>
<keyword evidence="6" id="KW-0067">ATP-binding</keyword>
<dbReference type="AlphaFoldDB" id="A0ABD2XRT0"/>
<accession>A0ABD2XRT0</accession>
<evidence type="ECO:0000256" key="1">
    <source>
        <dbReference type="ARBA" id="ARBA00008894"/>
    </source>
</evidence>
<dbReference type="GO" id="GO:0005524">
    <property type="term" value="F:ATP binding"/>
    <property type="evidence" value="ECO:0007669"/>
    <property type="project" value="UniProtKB-KW"/>
</dbReference>
<evidence type="ECO:0000313" key="9">
    <source>
        <dbReference type="EMBL" id="KAL3497676.1"/>
    </source>
</evidence>
<feature type="domain" description="Disease resistance N-terminal" evidence="7">
    <location>
        <begin position="7"/>
        <end position="89"/>
    </location>
</feature>
<feature type="domain" description="Disease resistance protein winged helix" evidence="8">
    <location>
        <begin position="104"/>
        <end position="157"/>
    </location>
</feature>
<gene>
    <name evidence="9" type="ORF">ACH5RR_040408</name>
</gene>
<evidence type="ECO:0000259" key="7">
    <source>
        <dbReference type="Pfam" id="PF18052"/>
    </source>
</evidence>
<dbReference type="CDD" id="cd14798">
    <property type="entry name" value="RX-CC_like"/>
    <property type="match status" value="1"/>
</dbReference>
<keyword evidence="5" id="KW-0611">Plant defense</keyword>
<comment type="similarity">
    <text evidence="1">Belongs to the disease resistance NB-LRR family.</text>
</comment>
<evidence type="ECO:0000256" key="6">
    <source>
        <dbReference type="ARBA" id="ARBA00022840"/>
    </source>
</evidence>
<keyword evidence="10" id="KW-1185">Reference proteome</keyword>
<evidence type="ECO:0008006" key="11">
    <source>
        <dbReference type="Google" id="ProtNLM"/>
    </source>
</evidence>
<evidence type="ECO:0000256" key="2">
    <source>
        <dbReference type="ARBA" id="ARBA00022614"/>
    </source>
</evidence>
<proteinExistence type="inferred from homology"/>
<dbReference type="InterPro" id="IPR038005">
    <property type="entry name" value="RX-like_CC"/>
</dbReference>
<name>A0ABD2XRT0_9GENT</name>
<dbReference type="EMBL" id="JBJUIK010000017">
    <property type="protein sequence ID" value="KAL3497676.1"/>
    <property type="molecule type" value="Genomic_DNA"/>
</dbReference>
<dbReference type="InterPro" id="IPR041118">
    <property type="entry name" value="Rx_N"/>
</dbReference>
<keyword evidence="4" id="KW-0547">Nucleotide-binding</keyword>
<evidence type="ECO:0000256" key="5">
    <source>
        <dbReference type="ARBA" id="ARBA00022821"/>
    </source>
</evidence>